<sequence length="1088" mass="118284">MAYTELQVTTHFSFLRGASAPQDLFATAALLGHTALAVTDHASLAGIVQAHEAAKVTGLRLVVGCRLDLAEPGAPALLAYPTDRAAYGRLCRLLSLGKARAGKGGCRLHWADLAEWGEGLVTVLLSDRPDAALAQDLARLKGLFGEHASCALTRRYRPNDALRLDAVADLARAARVPCVATGDVLYHEPARRPLQDVVTAIRLGTSVDRLGHARESHAGRHLVAPAEAERLMGRHPDALARTAEILARCRFSLDELTYSYPTEAAADGTSAQDRLETLTWAGAAERYPGGLPDTVAAQIRHELGLIERLAYAPYFLTVDSIVRFARTKHILCQGRGSAANSAVCFVLGITSIDPVQQGLLFERFISENRNEPPDIDVDFEHERREEVIQWVYDTYGRHRAALCATVIRYGARGAVREVGKALGVPEDVTGALAGLVWGWSKDGVGENHAGELNLNLDDRRLRLTLDLARQLIGTPRHLGQHPGGFVLTLGRLDELCPVCPATMADRQTLEWDKDDIETLKFMKVDVLGLGMLGCLRRAFDLLATHRPGEPTDLAAIPADDGPTYAMIRRADTVGVFQIESRAQMAMLPRMKPKALYDLVIQVAIVRPGPIQGDMVHPYLRRREGLESVTYPTEALRQVLEKTLGVPLFQEQAMRVAIVAGGFTPAEADKLRRSMATFKSTGGVSKFRDMLVAGMVGNGYAADFAERTFKQLEGFGSYGFPESHAASFALLAYASSWLKCRHPDVFCCALLNAQPMGFYAPAQLVRDACEHGVAVRPVCLNASAWDCTLEPAGGPWLAVRQGLRMARGLSEADGIRLVAARPRAGYRSVEELWRRAGLPGRALRCLAGADAFRDLGLDRRAALWAIRGLAERPLDLFAAADARDGRLRPELREPAVTLAPMSAGRAVAEDYYATGLSLRGHPLDFLRGDLGAQGYRPCRVLDGIRSGRGVALAGLVLMRQKPGSAKGTMFITLEDETGIANLIVWPAVFAQHRRLILTAGMMGVRGRVQRQGIVVHVVAQGLVDLTPLLRRVGEREDGAAFPLPAGRGDEVRGGGGPDRREVETLQPRPRDSLVPDLSPGIRVPTRNFR</sequence>
<dbReference type="NCBIfam" id="TIGR00594">
    <property type="entry name" value="polc"/>
    <property type="match status" value="1"/>
</dbReference>
<dbReference type="NCBIfam" id="NF004225">
    <property type="entry name" value="PRK05672.1"/>
    <property type="match status" value="1"/>
</dbReference>
<feature type="region of interest" description="Disordered" evidence="14">
    <location>
        <begin position="1038"/>
        <end position="1088"/>
    </location>
</feature>
<keyword evidence="10 13" id="KW-0239">DNA-directed DNA polymerase</keyword>
<evidence type="ECO:0000256" key="3">
    <source>
        <dbReference type="ARBA" id="ARBA00012417"/>
    </source>
</evidence>
<dbReference type="Pfam" id="PF17657">
    <property type="entry name" value="DNA_pol3_finger"/>
    <property type="match status" value="1"/>
</dbReference>
<evidence type="ECO:0000259" key="15">
    <source>
        <dbReference type="SMART" id="SM00481"/>
    </source>
</evidence>
<dbReference type="Pfam" id="PF07733">
    <property type="entry name" value="DNA_pol3_alpha"/>
    <property type="match status" value="1"/>
</dbReference>
<dbReference type="HAMAP" id="MF_01902">
    <property type="entry name" value="DNApol_error_prone"/>
    <property type="match status" value="1"/>
</dbReference>
<keyword evidence="17" id="KW-1185">Reference proteome</keyword>
<dbReference type="SUPFAM" id="SSF89550">
    <property type="entry name" value="PHP domain-like"/>
    <property type="match status" value="1"/>
</dbReference>
<evidence type="ECO:0000313" key="17">
    <source>
        <dbReference type="Proteomes" id="UP001055057"/>
    </source>
</evidence>
<comment type="subcellular location">
    <subcellularLocation>
        <location evidence="1 13">Cytoplasm</location>
    </subcellularLocation>
</comment>
<evidence type="ECO:0000256" key="12">
    <source>
        <dbReference type="ARBA" id="ARBA00049244"/>
    </source>
</evidence>
<dbReference type="EC" id="2.7.7.7" evidence="3 13"/>
<dbReference type="InterPro" id="IPR040982">
    <property type="entry name" value="DNA_pol3_finger"/>
</dbReference>
<evidence type="ECO:0000256" key="13">
    <source>
        <dbReference type="HAMAP-Rule" id="MF_01902"/>
    </source>
</evidence>
<evidence type="ECO:0000256" key="5">
    <source>
        <dbReference type="ARBA" id="ARBA00022490"/>
    </source>
</evidence>
<dbReference type="SMART" id="SM00481">
    <property type="entry name" value="POLIIIAc"/>
    <property type="match status" value="1"/>
</dbReference>
<feature type="compositionally biased region" description="Basic and acidic residues" evidence="14">
    <location>
        <begin position="1046"/>
        <end position="1072"/>
    </location>
</feature>
<gene>
    <name evidence="13 16" type="primary">dnaE2</name>
    <name evidence="16" type="ORF">MPOCJGCO_4159</name>
</gene>
<organism evidence="16 17">
    <name type="scientific">Methylobacterium trifolii</name>
    <dbReference type="NCBI Taxonomy" id="1003092"/>
    <lineage>
        <taxon>Bacteria</taxon>
        <taxon>Pseudomonadati</taxon>
        <taxon>Pseudomonadota</taxon>
        <taxon>Alphaproteobacteria</taxon>
        <taxon>Hyphomicrobiales</taxon>
        <taxon>Methylobacteriaceae</taxon>
        <taxon>Methylobacterium</taxon>
    </lineage>
</organism>
<evidence type="ECO:0000313" key="16">
    <source>
        <dbReference type="EMBL" id="GJE62031.1"/>
    </source>
</evidence>
<keyword evidence="8 13" id="KW-0235">DNA replication</keyword>
<dbReference type="InterPro" id="IPR029460">
    <property type="entry name" value="DNAPol_HHH"/>
</dbReference>
<evidence type="ECO:0000256" key="7">
    <source>
        <dbReference type="ARBA" id="ARBA00022695"/>
    </source>
</evidence>
<name>A0ABQ4U5I7_9HYPH</name>
<dbReference type="InterPro" id="IPR004365">
    <property type="entry name" value="NA-bd_OB_tRNA"/>
</dbReference>
<evidence type="ECO:0000256" key="14">
    <source>
        <dbReference type="SAM" id="MobiDB-lite"/>
    </source>
</evidence>
<proteinExistence type="inferred from homology"/>
<dbReference type="Gene3D" id="3.20.20.140">
    <property type="entry name" value="Metal-dependent hydrolases"/>
    <property type="match status" value="1"/>
</dbReference>
<reference evidence="16" key="1">
    <citation type="journal article" date="2021" name="Front. Microbiol.">
        <title>Comprehensive Comparative Genomics and Phenotyping of Methylobacterium Species.</title>
        <authorList>
            <person name="Alessa O."/>
            <person name="Ogura Y."/>
            <person name="Fujitani Y."/>
            <person name="Takami H."/>
            <person name="Hayashi T."/>
            <person name="Sahin N."/>
            <person name="Tani A."/>
        </authorList>
    </citation>
    <scope>NUCLEOTIDE SEQUENCE</scope>
    <source>
        <strain evidence="16">DSM 23632</strain>
    </source>
</reference>
<protein>
    <recommendedName>
        <fullName evidence="4 13">Error-prone DNA polymerase</fullName>
        <ecNumber evidence="3 13">2.7.7.7</ecNumber>
    </recommendedName>
</protein>
<dbReference type="InterPro" id="IPR011708">
    <property type="entry name" value="DNA_pol3_alpha_NTPase_dom"/>
</dbReference>
<dbReference type="InterPro" id="IPR023073">
    <property type="entry name" value="DnaE2"/>
</dbReference>
<comment type="function">
    <text evidence="13">DNA polymerase involved in damage-induced mutagenesis and translesion synthesis (TLS). It is not the major replicative DNA polymerase.</text>
</comment>
<evidence type="ECO:0000256" key="10">
    <source>
        <dbReference type="ARBA" id="ARBA00022932"/>
    </source>
</evidence>
<dbReference type="PANTHER" id="PTHR32294">
    <property type="entry name" value="DNA POLYMERASE III SUBUNIT ALPHA"/>
    <property type="match status" value="1"/>
</dbReference>
<evidence type="ECO:0000256" key="1">
    <source>
        <dbReference type="ARBA" id="ARBA00004496"/>
    </source>
</evidence>
<comment type="caution">
    <text evidence="16">The sequence shown here is derived from an EMBL/GenBank/DDBJ whole genome shotgun (WGS) entry which is preliminary data.</text>
</comment>
<dbReference type="CDD" id="cd04485">
    <property type="entry name" value="DnaE_OBF"/>
    <property type="match status" value="1"/>
</dbReference>
<evidence type="ECO:0000256" key="2">
    <source>
        <dbReference type="ARBA" id="ARBA00007391"/>
    </source>
</evidence>
<dbReference type="InterPro" id="IPR004805">
    <property type="entry name" value="DnaE2/DnaE/PolC"/>
</dbReference>
<dbReference type="Pfam" id="PF01336">
    <property type="entry name" value="tRNA_anti-codon"/>
    <property type="match status" value="1"/>
</dbReference>
<evidence type="ECO:0000256" key="9">
    <source>
        <dbReference type="ARBA" id="ARBA00022763"/>
    </source>
</evidence>
<evidence type="ECO:0000256" key="6">
    <source>
        <dbReference type="ARBA" id="ARBA00022679"/>
    </source>
</evidence>
<keyword evidence="6 13" id="KW-0808">Transferase</keyword>
<feature type="domain" description="Polymerase/histidinol phosphatase N-terminal" evidence="15">
    <location>
        <begin position="4"/>
        <end position="71"/>
    </location>
</feature>
<keyword evidence="11 13" id="KW-0234">DNA repair</keyword>
<evidence type="ECO:0000256" key="8">
    <source>
        <dbReference type="ARBA" id="ARBA00022705"/>
    </source>
</evidence>
<keyword evidence="9 13" id="KW-0227">DNA damage</keyword>
<dbReference type="PANTHER" id="PTHR32294:SF4">
    <property type="entry name" value="ERROR-PRONE DNA POLYMERASE"/>
    <property type="match status" value="1"/>
</dbReference>
<comment type="catalytic activity">
    <reaction evidence="12 13">
        <text>DNA(n) + a 2'-deoxyribonucleoside 5'-triphosphate = DNA(n+1) + diphosphate</text>
        <dbReference type="Rhea" id="RHEA:22508"/>
        <dbReference type="Rhea" id="RHEA-COMP:17339"/>
        <dbReference type="Rhea" id="RHEA-COMP:17340"/>
        <dbReference type="ChEBI" id="CHEBI:33019"/>
        <dbReference type="ChEBI" id="CHEBI:61560"/>
        <dbReference type="ChEBI" id="CHEBI:173112"/>
        <dbReference type="EC" id="2.7.7.7"/>
    </reaction>
</comment>
<evidence type="ECO:0000256" key="11">
    <source>
        <dbReference type="ARBA" id="ARBA00023204"/>
    </source>
</evidence>
<dbReference type="Pfam" id="PF02811">
    <property type="entry name" value="PHP"/>
    <property type="match status" value="1"/>
</dbReference>
<accession>A0ABQ4U5I7</accession>
<evidence type="ECO:0000256" key="4">
    <source>
        <dbReference type="ARBA" id="ARBA00017273"/>
    </source>
</evidence>
<keyword evidence="7 13" id="KW-0548">Nucleotidyltransferase</keyword>
<dbReference type="Proteomes" id="UP001055057">
    <property type="component" value="Unassembled WGS sequence"/>
</dbReference>
<dbReference type="EMBL" id="BPRB01000268">
    <property type="protein sequence ID" value="GJE62031.1"/>
    <property type="molecule type" value="Genomic_DNA"/>
</dbReference>
<comment type="similarity">
    <text evidence="2 13">Belongs to the DNA polymerase type-C family. DnaE2 subfamily.</text>
</comment>
<keyword evidence="5 13" id="KW-0963">Cytoplasm</keyword>
<dbReference type="InterPro" id="IPR003141">
    <property type="entry name" value="Pol/His_phosphatase_N"/>
</dbReference>
<dbReference type="Pfam" id="PF14579">
    <property type="entry name" value="HHH_6"/>
    <property type="match status" value="1"/>
</dbReference>
<dbReference type="RefSeq" id="WP_238184588.1">
    <property type="nucleotide sequence ID" value="NZ_BPRB01000268.1"/>
</dbReference>
<dbReference type="InterPro" id="IPR004013">
    <property type="entry name" value="PHP_dom"/>
</dbReference>
<dbReference type="InterPro" id="IPR016195">
    <property type="entry name" value="Pol/histidinol_Pase-like"/>
</dbReference>
<reference evidence="16" key="2">
    <citation type="submission" date="2021-08" db="EMBL/GenBank/DDBJ databases">
        <authorList>
            <person name="Tani A."/>
            <person name="Ola A."/>
            <person name="Ogura Y."/>
            <person name="Katsura K."/>
            <person name="Hayashi T."/>
        </authorList>
    </citation>
    <scope>NUCLEOTIDE SEQUENCE</scope>
    <source>
        <strain evidence="16">DSM 23632</strain>
    </source>
</reference>
<dbReference type="CDD" id="cd07434">
    <property type="entry name" value="PHP_PolIIIA_DnaE2"/>
    <property type="match status" value="1"/>
</dbReference>